<gene>
    <name evidence="1" type="ORF">ABB27_12880</name>
</gene>
<dbReference type="EMBL" id="LDJJ01000041">
    <property type="protein sequence ID" value="KRG66740.1"/>
    <property type="molecule type" value="Genomic_DNA"/>
</dbReference>
<organism evidence="1 2">
    <name type="scientific">Stenotrophomonas terrae</name>
    <dbReference type="NCBI Taxonomy" id="405446"/>
    <lineage>
        <taxon>Bacteria</taxon>
        <taxon>Pseudomonadati</taxon>
        <taxon>Pseudomonadota</taxon>
        <taxon>Gammaproteobacteria</taxon>
        <taxon>Lysobacterales</taxon>
        <taxon>Lysobacteraceae</taxon>
        <taxon>Stenotrophomonas</taxon>
    </lineage>
</organism>
<protein>
    <submittedName>
        <fullName evidence="1">Beta-lactamase</fullName>
    </submittedName>
</protein>
<keyword evidence="2" id="KW-1185">Reference proteome</keyword>
<reference evidence="1 2" key="1">
    <citation type="submission" date="2015-05" db="EMBL/GenBank/DDBJ databases">
        <title>Genome sequencing and analysis of members of genus Stenotrophomonas.</title>
        <authorList>
            <person name="Patil P.P."/>
            <person name="Midha S."/>
            <person name="Patil P.B."/>
        </authorList>
    </citation>
    <scope>NUCLEOTIDE SEQUENCE [LARGE SCALE GENOMIC DNA]</scope>
    <source>
        <strain evidence="1 2">DSM 18941</strain>
    </source>
</reference>
<dbReference type="Proteomes" id="UP000051863">
    <property type="component" value="Unassembled WGS sequence"/>
</dbReference>
<dbReference type="InterPro" id="IPR036866">
    <property type="entry name" value="RibonucZ/Hydroxyglut_hydro"/>
</dbReference>
<proteinExistence type="predicted"/>
<comment type="caution">
    <text evidence="1">The sequence shown here is derived from an EMBL/GenBank/DDBJ whole genome shotgun (WGS) entry which is preliminary data.</text>
</comment>
<evidence type="ECO:0000313" key="1">
    <source>
        <dbReference type="EMBL" id="KRG66740.1"/>
    </source>
</evidence>
<name>A0A0R0CN06_9GAMM</name>
<accession>A0A0R0CN06</accession>
<evidence type="ECO:0000313" key="2">
    <source>
        <dbReference type="Proteomes" id="UP000051863"/>
    </source>
</evidence>
<dbReference type="PATRIC" id="fig|405446.3.peg.2192"/>
<dbReference type="PANTHER" id="PTHR36839:SF1">
    <property type="entry name" value="METALLO-BETA-LACTAMASE FAMILY PROTEIN (AFU_ORTHOLOGUE AFUA_5G12770)"/>
    <property type="match status" value="1"/>
</dbReference>
<dbReference type="RefSeq" id="WP_057629181.1">
    <property type="nucleotide sequence ID" value="NZ_LDJJ01000041.1"/>
</dbReference>
<dbReference type="PANTHER" id="PTHR36839">
    <property type="entry name" value="METALLO-BETA-LACTAMASE FAMILY PROTEIN (AFU_ORTHOLOGUE AFUA_5G12770)"/>
    <property type="match status" value="1"/>
</dbReference>
<dbReference type="Gene3D" id="3.60.15.10">
    <property type="entry name" value="Ribonuclease Z/Hydroxyacylglutathione hydrolase-like"/>
    <property type="match status" value="1"/>
</dbReference>
<dbReference type="SUPFAM" id="SSF56281">
    <property type="entry name" value="Metallo-hydrolase/oxidoreductase"/>
    <property type="match status" value="1"/>
</dbReference>
<sequence length="270" mass="29539">MPCFICKTCGTQYADSAQAPAACPICEDDRQYVGWSGQQWTTPQALAAEHAIRIGDDDGVRSYDITPGFGIPQRMALVPTRAGNLLWESLSLVTDAALADIHAHGGATAIAISHPHFYAAMVDWSDALGGIPIWLHAADRQWVQRPARQLRFWEGPTQALADDARLIHCGGHFPGSCVLHVDAGGAGHLFSGDTLQVAMDRRRVSFMHSYPNAVPLPSADVEGIRNALRAYDFNRVYGYSRGRNITGNARRAVDASFRAFSQFEHPQDRP</sequence>
<dbReference type="AlphaFoldDB" id="A0A0R0CN06"/>
<dbReference type="OrthoDB" id="2373347at2"/>